<keyword evidence="5" id="KW-0297">G-protein coupled receptor</keyword>
<evidence type="ECO:0000256" key="9">
    <source>
        <dbReference type="SAM" id="MobiDB-lite"/>
    </source>
</evidence>
<keyword evidence="6 10" id="KW-0472">Membrane</keyword>
<dbReference type="PANTHER" id="PTHR24249:SF372">
    <property type="entry name" value="G-PROTEIN COUPLED RECEPTORS FAMILY 1 PROFILE DOMAIN-CONTAINING PROTEIN"/>
    <property type="match status" value="1"/>
</dbReference>
<accession>A0AAU9WAI5</accession>
<dbReference type="GO" id="GO:0004930">
    <property type="term" value="F:G protein-coupled receptor activity"/>
    <property type="evidence" value="ECO:0007669"/>
    <property type="project" value="UniProtKB-KW"/>
</dbReference>
<evidence type="ECO:0000256" key="6">
    <source>
        <dbReference type="ARBA" id="ARBA00023136"/>
    </source>
</evidence>
<keyword evidence="7" id="KW-0675">Receptor</keyword>
<keyword evidence="4 10" id="KW-1133">Transmembrane helix</keyword>
<dbReference type="Proteomes" id="UP001159428">
    <property type="component" value="Unassembled WGS sequence"/>
</dbReference>
<evidence type="ECO:0000256" key="3">
    <source>
        <dbReference type="ARBA" id="ARBA00022692"/>
    </source>
</evidence>
<comment type="caution">
    <text evidence="12">The sequence shown here is derived from an EMBL/GenBank/DDBJ whole genome shotgun (WGS) entry which is preliminary data.</text>
</comment>
<dbReference type="InterPro" id="IPR050569">
    <property type="entry name" value="TAAR"/>
</dbReference>
<evidence type="ECO:0000256" key="8">
    <source>
        <dbReference type="ARBA" id="ARBA00023224"/>
    </source>
</evidence>
<dbReference type="PANTHER" id="PTHR24249">
    <property type="entry name" value="HISTAMINE RECEPTOR-RELATED G-PROTEIN COUPLED RECEPTOR"/>
    <property type="match status" value="1"/>
</dbReference>
<keyword evidence="13" id="KW-1185">Reference proteome</keyword>
<dbReference type="InterPro" id="IPR017452">
    <property type="entry name" value="GPCR_Rhodpsn_7TM"/>
</dbReference>
<evidence type="ECO:0000313" key="13">
    <source>
        <dbReference type="Proteomes" id="UP001159428"/>
    </source>
</evidence>
<organism evidence="12 13">
    <name type="scientific">Pocillopora meandrina</name>
    <dbReference type="NCBI Taxonomy" id="46732"/>
    <lineage>
        <taxon>Eukaryota</taxon>
        <taxon>Metazoa</taxon>
        <taxon>Cnidaria</taxon>
        <taxon>Anthozoa</taxon>
        <taxon>Hexacorallia</taxon>
        <taxon>Scleractinia</taxon>
        <taxon>Astrocoeniina</taxon>
        <taxon>Pocilloporidae</taxon>
        <taxon>Pocillopora</taxon>
    </lineage>
</organism>
<dbReference type="EMBL" id="CALNXJ010000009">
    <property type="protein sequence ID" value="CAH3104760.1"/>
    <property type="molecule type" value="Genomic_DNA"/>
</dbReference>
<dbReference type="CDD" id="cd00637">
    <property type="entry name" value="7tm_classA_rhodopsin-like"/>
    <property type="match status" value="1"/>
</dbReference>
<feature type="transmembrane region" description="Helical" evidence="10">
    <location>
        <begin position="29"/>
        <end position="46"/>
    </location>
</feature>
<evidence type="ECO:0000256" key="4">
    <source>
        <dbReference type="ARBA" id="ARBA00022989"/>
    </source>
</evidence>
<keyword evidence="2" id="KW-1003">Cell membrane</keyword>
<evidence type="ECO:0000256" key="5">
    <source>
        <dbReference type="ARBA" id="ARBA00023040"/>
    </source>
</evidence>
<comment type="subcellular location">
    <subcellularLocation>
        <location evidence="1">Cell membrane</location>
        <topology evidence="1">Multi-pass membrane protein</topology>
    </subcellularLocation>
</comment>
<dbReference type="PROSITE" id="PS50262">
    <property type="entry name" value="G_PROTEIN_RECEP_F1_2"/>
    <property type="match status" value="1"/>
</dbReference>
<reference evidence="12 13" key="1">
    <citation type="submission" date="2022-05" db="EMBL/GenBank/DDBJ databases">
        <authorList>
            <consortium name="Genoscope - CEA"/>
            <person name="William W."/>
        </authorList>
    </citation>
    <scope>NUCLEOTIDE SEQUENCE [LARGE SCALE GENOMIC DNA]</scope>
</reference>
<dbReference type="InterPro" id="IPR000276">
    <property type="entry name" value="GPCR_Rhodpsn"/>
</dbReference>
<feature type="compositionally biased region" description="Polar residues" evidence="9">
    <location>
        <begin position="91"/>
        <end position="107"/>
    </location>
</feature>
<feature type="transmembrane region" description="Helical" evidence="10">
    <location>
        <begin position="121"/>
        <end position="142"/>
    </location>
</feature>
<protein>
    <recommendedName>
        <fullName evidence="11">G-protein coupled receptors family 1 profile domain-containing protein</fullName>
    </recommendedName>
</protein>
<evidence type="ECO:0000256" key="7">
    <source>
        <dbReference type="ARBA" id="ARBA00023170"/>
    </source>
</evidence>
<dbReference type="Gene3D" id="1.20.1070.10">
    <property type="entry name" value="Rhodopsin 7-helix transmembrane proteins"/>
    <property type="match status" value="1"/>
</dbReference>
<dbReference type="Pfam" id="PF00001">
    <property type="entry name" value="7tm_1"/>
    <property type="match status" value="1"/>
</dbReference>
<sequence>MHVCLISVERSFAIMFPFKHEHLVTTKRVSVLVVVFRIFWALLTVSTRRNHGGGVIGYSRITFVVFSALVVLLLNIRLWIEARRHSRNIASFTGNPNSATNEENGTQTRRKSPRDGKAAKTVLLIIGLMVLCNLPLIATFTARKFYNVRGRVMTLLWFASNTVVLMPATLNPITYFWRKKDFRISVKRMLGWQNAVEAPH</sequence>
<evidence type="ECO:0000313" key="12">
    <source>
        <dbReference type="EMBL" id="CAH3104760.1"/>
    </source>
</evidence>
<name>A0AAU9WAI5_9CNID</name>
<evidence type="ECO:0000259" key="11">
    <source>
        <dbReference type="PROSITE" id="PS50262"/>
    </source>
</evidence>
<evidence type="ECO:0000256" key="10">
    <source>
        <dbReference type="SAM" id="Phobius"/>
    </source>
</evidence>
<evidence type="ECO:0000256" key="1">
    <source>
        <dbReference type="ARBA" id="ARBA00004651"/>
    </source>
</evidence>
<keyword evidence="8" id="KW-0807">Transducer</keyword>
<gene>
    <name evidence="12" type="ORF">PMEA_00034875</name>
</gene>
<feature type="region of interest" description="Disordered" evidence="9">
    <location>
        <begin position="91"/>
        <end position="115"/>
    </location>
</feature>
<dbReference type="AlphaFoldDB" id="A0AAU9WAI5"/>
<feature type="domain" description="G-protein coupled receptors family 1 profile" evidence="11">
    <location>
        <begin position="1"/>
        <end position="175"/>
    </location>
</feature>
<feature type="transmembrane region" description="Helical" evidence="10">
    <location>
        <begin position="58"/>
        <end position="80"/>
    </location>
</feature>
<dbReference type="GO" id="GO:0005886">
    <property type="term" value="C:plasma membrane"/>
    <property type="evidence" value="ECO:0007669"/>
    <property type="project" value="UniProtKB-SubCell"/>
</dbReference>
<proteinExistence type="predicted"/>
<keyword evidence="3 10" id="KW-0812">Transmembrane</keyword>
<evidence type="ECO:0000256" key="2">
    <source>
        <dbReference type="ARBA" id="ARBA00022475"/>
    </source>
</evidence>
<dbReference type="SUPFAM" id="SSF81321">
    <property type="entry name" value="Family A G protein-coupled receptor-like"/>
    <property type="match status" value="1"/>
</dbReference>
<feature type="transmembrane region" description="Helical" evidence="10">
    <location>
        <begin position="154"/>
        <end position="177"/>
    </location>
</feature>